<protein>
    <submittedName>
        <fullName evidence="4">NAD(P)H-dependent oxidoreductase</fullName>
        <ecNumber evidence="4">1.-.-.-</ecNumber>
        <ecNumber evidence="4">1.6.99.-</ecNumber>
    </submittedName>
</protein>
<dbReference type="InterPro" id="IPR003680">
    <property type="entry name" value="Flavodoxin_fold"/>
</dbReference>
<comment type="similarity">
    <text evidence="1">Belongs to the NAD(P)H dehydrogenase (quinone) family.</text>
</comment>
<gene>
    <name evidence="4" type="ORF">RFN28_18370</name>
</gene>
<reference evidence="4 5" key="1">
    <citation type="submission" date="2023-08" db="EMBL/GenBank/DDBJ databases">
        <title>Implementing the SeqCode for naming new Mesorhizobium species isolated from Vachellia karroo root nodules.</title>
        <authorList>
            <person name="Van Lill M."/>
        </authorList>
    </citation>
    <scope>NUCLEOTIDE SEQUENCE [LARGE SCALE GENOMIC DNA]</scope>
    <source>
        <strain evidence="4 5">VK24D</strain>
    </source>
</reference>
<organism evidence="4 5">
    <name type="scientific">Mesorhizobium album</name>
    <dbReference type="NCBI Taxonomy" id="3072314"/>
    <lineage>
        <taxon>Bacteria</taxon>
        <taxon>Pseudomonadati</taxon>
        <taxon>Pseudomonadota</taxon>
        <taxon>Alphaproteobacteria</taxon>
        <taxon>Hyphomicrobiales</taxon>
        <taxon>Phyllobacteriaceae</taxon>
        <taxon>Mesorhizobium</taxon>
    </lineage>
</organism>
<dbReference type="InterPro" id="IPR051545">
    <property type="entry name" value="NAD(P)H_dehydrogenase_qn"/>
</dbReference>
<proteinExistence type="inferred from homology"/>
<dbReference type="RefSeq" id="WP_320288739.1">
    <property type="nucleotide sequence ID" value="NZ_JAVIIW010000021.1"/>
</dbReference>
<evidence type="ECO:0000256" key="2">
    <source>
        <dbReference type="ARBA" id="ARBA00023002"/>
    </source>
</evidence>
<evidence type="ECO:0000256" key="1">
    <source>
        <dbReference type="ARBA" id="ARBA00006252"/>
    </source>
</evidence>
<dbReference type="EC" id="1.6.99.-" evidence="4"/>
<evidence type="ECO:0000313" key="4">
    <source>
        <dbReference type="EMBL" id="MDX8480413.1"/>
    </source>
</evidence>
<dbReference type="Proteomes" id="UP001287059">
    <property type="component" value="Unassembled WGS sequence"/>
</dbReference>
<dbReference type="EC" id="1.-.-.-" evidence="4"/>
<dbReference type="Gene3D" id="3.40.50.360">
    <property type="match status" value="1"/>
</dbReference>
<dbReference type="PANTHER" id="PTHR10204">
    <property type="entry name" value="NAD P H OXIDOREDUCTASE-RELATED"/>
    <property type="match status" value="1"/>
</dbReference>
<dbReference type="PANTHER" id="PTHR10204:SF34">
    <property type="entry name" value="NAD(P)H DEHYDROGENASE [QUINONE] 1 ISOFORM 1"/>
    <property type="match status" value="1"/>
</dbReference>
<keyword evidence="5" id="KW-1185">Reference proteome</keyword>
<dbReference type="InterPro" id="IPR029039">
    <property type="entry name" value="Flavoprotein-like_sf"/>
</dbReference>
<accession>A0ABU4Y272</accession>
<dbReference type="GO" id="GO:0016491">
    <property type="term" value="F:oxidoreductase activity"/>
    <property type="evidence" value="ECO:0007669"/>
    <property type="project" value="UniProtKB-KW"/>
</dbReference>
<dbReference type="Pfam" id="PF02525">
    <property type="entry name" value="Flavodoxin_2"/>
    <property type="match status" value="1"/>
</dbReference>
<evidence type="ECO:0000313" key="5">
    <source>
        <dbReference type="Proteomes" id="UP001287059"/>
    </source>
</evidence>
<evidence type="ECO:0000259" key="3">
    <source>
        <dbReference type="Pfam" id="PF02525"/>
    </source>
</evidence>
<name>A0ABU4Y272_9HYPH</name>
<comment type="caution">
    <text evidence="4">The sequence shown here is derived from an EMBL/GenBank/DDBJ whole genome shotgun (WGS) entry which is preliminary data.</text>
</comment>
<dbReference type="EMBL" id="JAVIIW010000021">
    <property type="protein sequence ID" value="MDX8480413.1"/>
    <property type="molecule type" value="Genomic_DNA"/>
</dbReference>
<feature type="domain" description="Flavodoxin-like fold" evidence="3">
    <location>
        <begin position="1"/>
        <end position="208"/>
    </location>
</feature>
<dbReference type="SUPFAM" id="SSF52218">
    <property type="entry name" value="Flavoproteins"/>
    <property type="match status" value="1"/>
</dbReference>
<sequence length="239" mass="26766">MRIFIVHAHPEEQSFNGAMTRTAQAALAAAGHEVVISDLYRMGFNPVSGRHNFITVHNRDYFRQQAEESFAALNDGFAPEIQAEQDKLFWCDVLILQFPLWWFGLPAILKGWVDRVFAAGGRIYGGGKWYDQGVFAGKRAMCSLTIGGAPPIYSEHGLNGSIASILYPINHGMLYFTGFDVVEPFLVHAPVRLSVEQRAVELARYRERITGLSTAPIIAYPKLAEHDEHYVLNASAKRR</sequence>
<keyword evidence="2 4" id="KW-0560">Oxidoreductase</keyword>